<gene>
    <name evidence="1" type="ORF">E1298_22245</name>
</gene>
<dbReference type="InterPro" id="IPR013078">
    <property type="entry name" value="His_Pase_superF_clade-1"/>
</dbReference>
<dbReference type="Gene3D" id="3.40.50.1240">
    <property type="entry name" value="Phosphoglycerate mutase-like"/>
    <property type="match status" value="1"/>
</dbReference>
<name>A0A4R5B8X0_9ACTN</name>
<sequence>MRHSPHRVPAPGAESWNDFVRRIAAALSALVRAAGWRRCLVVAHGETVNAVHHVLWGLPVGWPAPLGLAVGHASVTRWRVEALEPARPDLGADWQLVSHNDVQRLPSAG</sequence>
<keyword evidence="2" id="KW-1185">Reference proteome</keyword>
<proteinExistence type="predicted"/>
<dbReference type="OrthoDB" id="3628970at2"/>
<dbReference type="EMBL" id="SMKU01000120">
    <property type="protein sequence ID" value="TDD82768.1"/>
    <property type="molecule type" value="Genomic_DNA"/>
</dbReference>
<protein>
    <recommendedName>
        <fullName evidence="3">Histidine phosphatase family protein</fullName>
    </recommendedName>
</protein>
<dbReference type="Proteomes" id="UP000294513">
    <property type="component" value="Unassembled WGS sequence"/>
</dbReference>
<dbReference type="SUPFAM" id="SSF53254">
    <property type="entry name" value="Phosphoglycerate mutase-like"/>
    <property type="match status" value="1"/>
</dbReference>
<comment type="caution">
    <text evidence="1">The sequence shown here is derived from an EMBL/GenBank/DDBJ whole genome shotgun (WGS) entry which is preliminary data.</text>
</comment>
<dbReference type="InterPro" id="IPR029033">
    <property type="entry name" value="His_PPase_superfam"/>
</dbReference>
<evidence type="ECO:0000313" key="1">
    <source>
        <dbReference type="EMBL" id="TDD82768.1"/>
    </source>
</evidence>
<dbReference type="AlphaFoldDB" id="A0A4R5B8X0"/>
<evidence type="ECO:0000313" key="2">
    <source>
        <dbReference type="Proteomes" id="UP000294513"/>
    </source>
</evidence>
<reference evidence="1 2" key="1">
    <citation type="submission" date="2019-03" db="EMBL/GenBank/DDBJ databases">
        <title>Draft genome sequences of novel Actinobacteria.</title>
        <authorList>
            <person name="Sahin N."/>
            <person name="Ay H."/>
            <person name="Saygin H."/>
        </authorList>
    </citation>
    <scope>NUCLEOTIDE SEQUENCE [LARGE SCALE GENOMIC DNA]</scope>
    <source>
        <strain evidence="1 2">H3C3</strain>
    </source>
</reference>
<dbReference type="Pfam" id="PF00300">
    <property type="entry name" value="His_Phos_1"/>
    <property type="match status" value="1"/>
</dbReference>
<dbReference type="RefSeq" id="WP_131896266.1">
    <property type="nucleotide sequence ID" value="NZ_SMKU01000120.1"/>
</dbReference>
<evidence type="ECO:0008006" key="3">
    <source>
        <dbReference type="Google" id="ProtNLM"/>
    </source>
</evidence>
<accession>A0A4R5B8X0</accession>
<organism evidence="1 2">
    <name type="scientific">Actinomadura rubrisoli</name>
    <dbReference type="NCBI Taxonomy" id="2530368"/>
    <lineage>
        <taxon>Bacteria</taxon>
        <taxon>Bacillati</taxon>
        <taxon>Actinomycetota</taxon>
        <taxon>Actinomycetes</taxon>
        <taxon>Streptosporangiales</taxon>
        <taxon>Thermomonosporaceae</taxon>
        <taxon>Actinomadura</taxon>
    </lineage>
</organism>